<dbReference type="PROSITE" id="PS50893">
    <property type="entry name" value="ABC_TRANSPORTER_2"/>
    <property type="match status" value="1"/>
</dbReference>
<dbReference type="InterPro" id="IPR030679">
    <property type="entry name" value="ABC_ATPase_HisP-typ"/>
</dbReference>
<evidence type="ECO:0000256" key="3">
    <source>
        <dbReference type="ARBA" id="ARBA00022741"/>
    </source>
</evidence>
<dbReference type="CDD" id="cd03262">
    <property type="entry name" value="ABC_HisP_GlnQ"/>
    <property type="match status" value="1"/>
</dbReference>
<dbReference type="PIRSF" id="PIRSF039085">
    <property type="entry name" value="ABC_ATPase_HisP"/>
    <property type="match status" value="1"/>
</dbReference>
<evidence type="ECO:0000313" key="7">
    <source>
        <dbReference type="Proteomes" id="UP000052068"/>
    </source>
</evidence>
<dbReference type="RefSeq" id="WP_045025046.1">
    <property type="nucleotide sequence ID" value="NZ_JWJH01000040.1"/>
</dbReference>
<name>A0ABR5CKQ9_9HYPH</name>
<feature type="domain" description="ABC transporter" evidence="5">
    <location>
        <begin position="6"/>
        <end position="242"/>
    </location>
</feature>
<dbReference type="Pfam" id="PF00005">
    <property type="entry name" value="ABC_tran"/>
    <property type="match status" value="1"/>
</dbReference>
<evidence type="ECO:0000256" key="2">
    <source>
        <dbReference type="ARBA" id="ARBA00022448"/>
    </source>
</evidence>
<gene>
    <name evidence="6" type="ORF">RS75_23700</name>
</gene>
<protein>
    <recommendedName>
        <fullName evidence="5">ABC transporter domain-containing protein</fullName>
    </recommendedName>
</protein>
<dbReference type="EMBL" id="JWJH01000040">
    <property type="protein sequence ID" value="KJF65339.1"/>
    <property type="molecule type" value="Genomic_DNA"/>
</dbReference>
<dbReference type="Gene3D" id="3.40.50.300">
    <property type="entry name" value="P-loop containing nucleotide triphosphate hydrolases"/>
    <property type="match status" value="1"/>
</dbReference>
<evidence type="ECO:0000313" key="6">
    <source>
        <dbReference type="EMBL" id="KJF65339.1"/>
    </source>
</evidence>
<accession>A0ABR5CKQ9</accession>
<sequence length="250" mass="27051">MTETLIAVAGLCKEFRGGIKALTNIDLAIGKGEVVVLLGPSGSGKSTLIRCINGLETTTSGTISVGGVQVSGGSERSWRQVRLEVGMVFQNYALFPHLNVLSNITLAPVRSGLMRRAEAEVEARRLLDLVGLADKEKAPVASLSGGQQQRIAICRALAMKPKVILFDEPTSALDPEMVGEVLSVMRRLAEQGVTMICVTHEMGFARSAADRIVFMDRGEIVETGTPQEFFSAPRTERSRRFLELIARHDA</sequence>
<evidence type="ECO:0000259" key="5">
    <source>
        <dbReference type="PROSITE" id="PS50893"/>
    </source>
</evidence>
<dbReference type="SUPFAM" id="SSF52540">
    <property type="entry name" value="P-loop containing nucleoside triphosphate hydrolases"/>
    <property type="match status" value="1"/>
</dbReference>
<dbReference type="InterPro" id="IPR003439">
    <property type="entry name" value="ABC_transporter-like_ATP-bd"/>
</dbReference>
<proteinExistence type="inferred from homology"/>
<dbReference type="PROSITE" id="PS00211">
    <property type="entry name" value="ABC_TRANSPORTER_1"/>
    <property type="match status" value="1"/>
</dbReference>
<comment type="similarity">
    <text evidence="1">Belongs to the ABC transporter superfamily.</text>
</comment>
<keyword evidence="2" id="KW-0813">Transport</keyword>
<dbReference type="PANTHER" id="PTHR43166">
    <property type="entry name" value="AMINO ACID IMPORT ATP-BINDING PROTEIN"/>
    <property type="match status" value="1"/>
</dbReference>
<keyword evidence="4" id="KW-0067">ATP-binding</keyword>
<dbReference type="PANTHER" id="PTHR43166:SF4">
    <property type="entry name" value="PHOSPHONATES IMPORT ATP-BINDING PROTEIN PHNC"/>
    <property type="match status" value="1"/>
</dbReference>
<comment type="caution">
    <text evidence="6">The sequence shown here is derived from an EMBL/GenBank/DDBJ whole genome shotgun (WGS) entry which is preliminary data.</text>
</comment>
<evidence type="ECO:0000256" key="4">
    <source>
        <dbReference type="ARBA" id="ARBA00022840"/>
    </source>
</evidence>
<dbReference type="Proteomes" id="UP000052068">
    <property type="component" value="Unassembled WGS sequence"/>
</dbReference>
<organism evidence="6 7">
    <name type="scientific">Rhizobium nepotum 39/7</name>
    <dbReference type="NCBI Taxonomy" id="1368418"/>
    <lineage>
        <taxon>Bacteria</taxon>
        <taxon>Pseudomonadati</taxon>
        <taxon>Pseudomonadota</taxon>
        <taxon>Alphaproteobacteria</taxon>
        <taxon>Hyphomicrobiales</taxon>
        <taxon>Rhizobiaceae</taxon>
        <taxon>Rhizobium/Agrobacterium group</taxon>
        <taxon>Rhizobium</taxon>
    </lineage>
</organism>
<dbReference type="InterPro" id="IPR027417">
    <property type="entry name" value="P-loop_NTPase"/>
</dbReference>
<reference evidence="6 7" key="1">
    <citation type="submission" date="2015-03" db="EMBL/GenBank/DDBJ databases">
        <title>Draft Genome Sequences of Agrobacterium nepotum Strain 39/7T (= CFBP 7436T = LMG 26435T) and Agrobacterium sp. Strain KFB 330 (= CFBP 8308 = LMG 28674).</title>
        <authorList>
            <person name="Kuzmanovic N."/>
            <person name="Pulawska J."/>
            <person name="Obradovic A."/>
        </authorList>
    </citation>
    <scope>NUCLEOTIDE SEQUENCE [LARGE SCALE GENOMIC DNA]</scope>
    <source>
        <strain evidence="6 7">39/7</strain>
    </source>
</reference>
<dbReference type="InterPro" id="IPR050086">
    <property type="entry name" value="MetN_ABC_transporter-like"/>
</dbReference>
<dbReference type="InterPro" id="IPR003593">
    <property type="entry name" value="AAA+_ATPase"/>
</dbReference>
<keyword evidence="7" id="KW-1185">Reference proteome</keyword>
<evidence type="ECO:0000256" key="1">
    <source>
        <dbReference type="ARBA" id="ARBA00005417"/>
    </source>
</evidence>
<dbReference type="SMART" id="SM00382">
    <property type="entry name" value="AAA"/>
    <property type="match status" value="1"/>
</dbReference>
<keyword evidence="3" id="KW-0547">Nucleotide-binding</keyword>
<dbReference type="InterPro" id="IPR017871">
    <property type="entry name" value="ABC_transporter-like_CS"/>
</dbReference>